<evidence type="ECO:0000313" key="1">
    <source>
        <dbReference type="EMBL" id="GFY02951.1"/>
    </source>
</evidence>
<dbReference type="EMBL" id="BMAU01021234">
    <property type="protein sequence ID" value="GFY02951.1"/>
    <property type="molecule type" value="Genomic_DNA"/>
</dbReference>
<organism evidence="1 2">
    <name type="scientific">Trichonephila clavipes</name>
    <name type="common">Golden silk orbweaver</name>
    <name type="synonym">Nephila clavipes</name>
    <dbReference type="NCBI Taxonomy" id="2585209"/>
    <lineage>
        <taxon>Eukaryota</taxon>
        <taxon>Metazoa</taxon>
        <taxon>Ecdysozoa</taxon>
        <taxon>Arthropoda</taxon>
        <taxon>Chelicerata</taxon>
        <taxon>Arachnida</taxon>
        <taxon>Araneae</taxon>
        <taxon>Araneomorphae</taxon>
        <taxon>Entelegynae</taxon>
        <taxon>Araneoidea</taxon>
        <taxon>Nephilidae</taxon>
        <taxon>Trichonephila</taxon>
    </lineage>
</organism>
<dbReference type="Proteomes" id="UP000887159">
    <property type="component" value="Unassembled WGS sequence"/>
</dbReference>
<proteinExistence type="predicted"/>
<comment type="caution">
    <text evidence="1">The sequence shown here is derived from an EMBL/GenBank/DDBJ whole genome shotgun (WGS) entry which is preliminary data.</text>
</comment>
<evidence type="ECO:0000313" key="2">
    <source>
        <dbReference type="Proteomes" id="UP000887159"/>
    </source>
</evidence>
<protein>
    <submittedName>
        <fullName evidence="1">HTH_48 domain-containing protein</fullName>
    </submittedName>
</protein>
<dbReference type="InterPro" id="IPR036397">
    <property type="entry name" value="RNaseH_sf"/>
</dbReference>
<gene>
    <name evidence="1" type="primary">g.44033</name>
    <name evidence="1" type="ORF">TNCV_979571</name>
</gene>
<accession>A0A8X6RYB9</accession>
<dbReference type="Gene3D" id="3.30.420.10">
    <property type="entry name" value="Ribonuclease H-like superfamily/Ribonuclease H"/>
    <property type="match status" value="1"/>
</dbReference>
<keyword evidence="2" id="KW-1185">Reference proteome</keyword>
<name>A0A8X6RYB9_TRICX</name>
<dbReference type="AlphaFoldDB" id="A0A8X6RYB9"/>
<sequence>MLKKKGSRCIKKAMYNTYTSDESWFYAYEPETKQQSIVWVFQNEPNSTIVVRTRISKQMVACFFSIIGHEATLALQQRRTVNSEWHTTIYLPEFIGKIRGKKAEEKTNHSAS</sequence>
<dbReference type="GO" id="GO:0003676">
    <property type="term" value="F:nucleic acid binding"/>
    <property type="evidence" value="ECO:0007669"/>
    <property type="project" value="InterPro"/>
</dbReference>
<reference evidence="1" key="1">
    <citation type="submission" date="2020-08" db="EMBL/GenBank/DDBJ databases">
        <title>Multicomponent nature underlies the extraordinary mechanical properties of spider dragline silk.</title>
        <authorList>
            <person name="Kono N."/>
            <person name="Nakamura H."/>
            <person name="Mori M."/>
            <person name="Yoshida Y."/>
            <person name="Ohtoshi R."/>
            <person name="Malay A.D."/>
            <person name="Moran D.A.P."/>
            <person name="Tomita M."/>
            <person name="Numata K."/>
            <person name="Arakawa K."/>
        </authorList>
    </citation>
    <scope>NUCLEOTIDE SEQUENCE</scope>
</reference>